<dbReference type="GO" id="GO:0004519">
    <property type="term" value="F:endonuclease activity"/>
    <property type="evidence" value="ECO:0007669"/>
    <property type="project" value="UniProtKB-KW"/>
</dbReference>
<reference evidence="2" key="1">
    <citation type="submission" date="2020-10" db="EMBL/GenBank/DDBJ databases">
        <authorList>
            <person name="Gilroy R."/>
        </authorList>
    </citation>
    <scope>NUCLEOTIDE SEQUENCE</scope>
    <source>
        <strain evidence="2">6276</strain>
    </source>
</reference>
<evidence type="ECO:0000259" key="1">
    <source>
        <dbReference type="Pfam" id="PF01844"/>
    </source>
</evidence>
<dbReference type="InterPro" id="IPR002711">
    <property type="entry name" value="HNH"/>
</dbReference>
<evidence type="ECO:0000313" key="3">
    <source>
        <dbReference type="Proteomes" id="UP000823928"/>
    </source>
</evidence>
<proteinExistence type="predicted"/>
<protein>
    <submittedName>
        <fullName evidence="2">HNH endonuclease</fullName>
    </submittedName>
</protein>
<dbReference type="GO" id="GO:0008270">
    <property type="term" value="F:zinc ion binding"/>
    <property type="evidence" value="ECO:0007669"/>
    <property type="project" value="InterPro"/>
</dbReference>
<name>A0A9D1JNQ7_9BACT</name>
<dbReference type="InterPro" id="IPR003615">
    <property type="entry name" value="HNH_nuc"/>
</dbReference>
<sequence length="537" mass="62362">MQVFKINFTPQFSFKGINVNNQYDYSRNKLFIPQEDIFCKTDTCTCEKEYIKTKGKFRELAGRRTIHCPYCGNPMLSIKTFFDMKNRGVFSSPIKDFVREVKPYRDCLKPGNKEVFDMIEEYSKQAPQTHLSRVIRLMYKDSLKKLREAQKPIFMEFVRAAAGLPEERKPAFRKFMELQRYKLLEIPHIEPFNSDDFQYKIKKMTETLENSHNKSMLISLSESIAHPAFDNTNIEIPDAIIKKIFGTKINHDKCRRVVNSLTNSRKKLQLDNNCLPLIILCSQNSKGLRNAFIQNMKQALQSPDFTPENFGITKDLAEKIAKLNPYDRLAAQNLVKKDIQLYIINQIRLIGEKLDRDDVKYICKISKNMLMEKPIVMQFSNKAFMIDLLKQLKGLEKTDIYYKLTDIAKKLPDSASNKNSFITKHKLSNSDTIGYSLLRPSVATIEHIKPTHDKGNNNMGNWALACEADNNKRMHTKQSEFLRKFPPKNPHIYFAEIIEASMDGEIDPSDVFKQAQAFKTEGDVIIDTSRLKEYYNL</sequence>
<comment type="caution">
    <text evidence="2">The sequence shown here is derived from an EMBL/GenBank/DDBJ whole genome shotgun (WGS) entry which is preliminary data.</text>
</comment>
<keyword evidence="2" id="KW-0378">Hydrolase</keyword>
<dbReference type="EMBL" id="DVIU01000236">
    <property type="protein sequence ID" value="HIS37307.1"/>
    <property type="molecule type" value="Genomic_DNA"/>
</dbReference>
<gene>
    <name evidence="2" type="ORF">IAC10_11905</name>
</gene>
<evidence type="ECO:0000313" key="2">
    <source>
        <dbReference type="EMBL" id="HIS37307.1"/>
    </source>
</evidence>
<dbReference type="CDD" id="cd00085">
    <property type="entry name" value="HNHc"/>
    <property type="match status" value="1"/>
</dbReference>
<dbReference type="Proteomes" id="UP000823928">
    <property type="component" value="Unassembled WGS sequence"/>
</dbReference>
<dbReference type="Pfam" id="PF01844">
    <property type="entry name" value="HNH"/>
    <property type="match status" value="1"/>
</dbReference>
<organism evidence="2 3">
    <name type="scientific">Candidatus Scatousia excrementigallinarum</name>
    <dbReference type="NCBI Taxonomy" id="2840935"/>
    <lineage>
        <taxon>Bacteria</taxon>
        <taxon>Candidatus Scatousia</taxon>
    </lineage>
</organism>
<feature type="domain" description="HNH" evidence="1">
    <location>
        <begin position="443"/>
        <end position="473"/>
    </location>
</feature>
<dbReference type="GO" id="GO:0003676">
    <property type="term" value="F:nucleic acid binding"/>
    <property type="evidence" value="ECO:0007669"/>
    <property type="project" value="InterPro"/>
</dbReference>
<dbReference type="AlphaFoldDB" id="A0A9D1JNQ7"/>
<accession>A0A9D1JNQ7</accession>
<keyword evidence="2" id="KW-0255">Endonuclease</keyword>
<keyword evidence="2" id="KW-0540">Nuclease</keyword>
<reference evidence="2" key="2">
    <citation type="journal article" date="2021" name="PeerJ">
        <title>Extensive microbial diversity within the chicken gut microbiome revealed by metagenomics and culture.</title>
        <authorList>
            <person name="Gilroy R."/>
            <person name="Ravi A."/>
            <person name="Getino M."/>
            <person name="Pursley I."/>
            <person name="Horton D.L."/>
            <person name="Alikhan N.F."/>
            <person name="Baker D."/>
            <person name="Gharbi K."/>
            <person name="Hall N."/>
            <person name="Watson M."/>
            <person name="Adriaenssens E.M."/>
            <person name="Foster-Nyarko E."/>
            <person name="Jarju S."/>
            <person name="Secka A."/>
            <person name="Antonio M."/>
            <person name="Oren A."/>
            <person name="Chaudhuri R.R."/>
            <person name="La Ragione R."/>
            <person name="Hildebrand F."/>
            <person name="Pallen M.J."/>
        </authorList>
    </citation>
    <scope>NUCLEOTIDE SEQUENCE</scope>
    <source>
        <strain evidence="2">6276</strain>
    </source>
</reference>